<dbReference type="Gene3D" id="2.170.130.20">
    <property type="entry name" value="LCCL-like domain"/>
    <property type="match status" value="1"/>
</dbReference>
<organism evidence="2 3">
    <name type="scientific">Lobosporangium transversale</name>
    <dbReference type="NCBI Taxonomy" id="64571"/>
    <lineage>
        <taxon>Eukaryota</taxon>
        <taxon>Fungi</taxon>
        <taxon>Fungi incertae sedis</taxon>
        <taxon>Mucoromycota</taxon>
        <taxon>Mortierellomycotina</taxon>
        <taxon>Mortierellomycetes</taxon>
        <taxon>Mortierellales</taxon>
        <taxon>Mortierellaceae</taxon>
        <taxon>Lobosporangium</taxon>
    </lineage>
</organism>
<protein>
    <submittedName>
        <fullName evidence="2">Histone deacetylation protein Rxt3-domain-containing protein</fullName>
    </submittedName>
</protein>
<dbReference type="Pfam" id="PF08642">
    <property type="entry name" value="Rxt3"/>
    <property type="match status" value="1"/>
</dbReference>
<feature type="compositionally biased region" description="Polar residues" evidence="1">
    <location>
        <begin position="353"/>
        <end position="364"/>
    </location>
</feature>
<dbReference type="RefSeq" id="XP_021884229.1">
    <property type="nucleotide sequence ID" value="XM_022028580.1"/>
</dbReference>
<sequence length="548" mass="61147">MQGKENSMLEVRVASSYLTYNNAKIKKREVWGTDVYTDDSDVVAMLIHSGFYIPPLNANSTEQDLLHPTSQQHNFVPEPIKHICPGFDLAVTLRVLPKLVKYQGSIRHRIKSRTWNTGHDGVSFKIESIRKLCPGEALNRGRGQSKLRMKEYNQERLRVLANIHDETTESLQNERAMRTATFEFTNQGDPCFKYSPELVMDRHDGLSRKWTSWRLKKEVMILENDEERYEISLQHHAGTDARRFDQYRFAVISPRTSLSSWSKTAYPLDPADLTEVLYEDLDWQDFEWVERGVVVQPSQRAKQNSSSSSMEGVEPTTEGQSKTFLPTTEVMDIDGGESKGNGQEDGSRKLKSGPSNPSDTLDTQQDGVFCVVSRLFWRPMSELRPAKSVKVGQSKSTEIKPANGLEKINATEMHHPQVEVKETAPTLTKSSGNSYEQIGVPSSSSASPKTSSAQDDNNSKAQTSFGTLRTKDPSQDHVVTTVSISDQPSSASIGAASAVPATTARSVQEAVRPQEPSGQHEPQHLQAKPPHSDSVAAEREEGELEESE</sequence>
<name>A0A1Y2GXB9_9FUNG</name>
<feature type="region of interest" description="Disordered" evidence="1">
    <location>
        <begin position="385"/>
        <end position="548"/>
    </location>
</feature>
<feature type="compositionally biased region" description="Low complexity" evidence="1">
    <location>
        <begin position="441"/>
        <end position="453"/>
    </location>
</feature>
<evidence type="ECO:0000313" key="2">
    <source>
        <dbReference type="EMBL" id="ORZ26464.1"/>
    </source>
</evidence>
<feature type="compositionally biased region" description="Basic and acidic residues" evidence="1">
    <location>
        <begin position="412"/>
        <end position="422"/>
    </location>
</feature>
<feature type="region of interest" description="Disordered" evidence="1">
    <location>
        <begin position="297"/>
        <end position="364"/>
    </location>
</feature>
<dbReference type="InterPro" id="IPR013951">
    <property type="entry name" value="Rxt3"/>
</dbReference>
<feature type="compositionally biased region" description="Polar residues" evidence="1">
    <location>
        <begin position="317"/>
        <end position="326"/>
    </location>
</feature>
<feature type="compositionally biased region" description="Polar residues" evidence="1">
    <location>
        <begin position="477"/>
        <end position="492"/>
    </location>
</feature>
<feature type="compositionally biased region" description="Polar residues" evidence="1">
    <location>
        <begin position="454"/>
        <end position="467"/>
    </location>
</feature>
<dbReference type="GeneID" id="33570423"/>
<dbReference type="EMBL" id="MCFF01000007">
    <property type="protein sequence ID" value="ORZ26464.1"/>
    <property type="molecule type" value="Genomic_DNA"/>
</dbReference>
<dbReference type="AlphaFoldDB" id="A0A1Y2GXB9"/>
<evidence type="ECO:0000313" key="3">
    <source>
        <dbReference type="Proteomes" id="UP000193648"/>
    </source>
</evidence>
<reference evidence="2 3" key="1">
    <citation type="submission" date="2016-07" db="EMBL/GenBank/DDBJ databases">
        <title>Pervasive Adenine N6-methylation of Active Genes in Fungi.</title>
        <authorList>
            <consortium name="DOE Joint Genome Institute"/>
            <person name="Mondo S.J."/>
            <person name="Dannebaum R.O."/>
            <person name="Kuo R.C."/>
            <person name="Labutti K."/>
            <person name="Haridas S."/>
            <person name="Kuo A."/>
            <person name="Salamov A."/>
            <person name="Ahrendt S.R."/>
            <person name="Lipzen A."/>
            <person name="Sullivan W."/>
            <person name="Andreopoulos W.B."/>
            <person name="Clum A."/>
            <person name="Lindquist E."/>
            <person name="Daum C."/>
            <person name="Ramamoorthy G.K."/>
            <person name="Gryganskyi A."/>
            <person name="Culley D."/>
            <person name="Magnuson J.K."/>
            <person name="James T.Y."/>
            <person name="O'Malley M.A."/>
            <person name="Stajich J.E."/>
            <person name="Spatafora J.W."/>
            <person name="Visel A."/>
            <person name="Grigoriev I.V."/>
        </authorList>
    </citation>
    <scope>NUCLEOTIDE SEQUENCE [LARGE SCALE GENOMIC DNA]</scope>
    <source>
        <strain evidence="2 3">NRRL 3116</strain>
    </source>
</reference>
<comment type="caution">
    <text evidence="2">The sequence shown here is derived from an EMBL/GenBank/DDBJ whole genome shotgun (WGS) entry which is preliminary data.</text>
</comment>
<keyword evidence="3" id="KW-1185">Reference proteome</keyword>
<feature type="compositionally biased region" description="Polar residues" evidence="1">
    <location>
        <begin position="425"/>
        <end position="436"/>
    </location>
</feature>
<dbReference type="InParanoid" id="A0A1Y2GXB9"/>
<dbReference type="InterPro" id="IPR036609">
    <property type="entry name" value="LCCL_sf"/>
</dbReference>
<evidence type="ECO:0000256" key="1">
    <source>
        <dbReference type="SAM" id="MobiDB-lite"/>
    </source>
</evidence>
<gene>
    <name evidence="2" type="ORF">BCR41DRAFT_393650</name>
</gene>
<dbReference type="Proteomes" id="UP000193648">
    <property type="component" value="Unassembled WGS sequence"/>
</dbReference>
<dbReference type="OrthoDB" id="3596986at2759"/>
<accession>A0A1Y2GXB9</accession>
<proteinExistence type="predicted"/>
<dbReference type="STRING" id="64571.A0A1Y2GXB9"/>